<gene>
    <name evidence="5" type="ORF">Tbon_09860</name>
</gene>
<evidence type="ECO:0000256" key="3">
    <source>
        <dbReference type="ARBA" id="ARBA00023239"/>
    </source>
</evidence>
<evidence type="ECO:0000313" key="6">
    <source>
        <dbReference type="Proteomes" id="UP000326331"/>
    </source>
</evidence>
<dbReference type="GO" id="GO:0008124">
    <property type="term" value="F:4-alpha-hydroxytetrahydrobiopterin dehydratase activity"/>
    <property type="evidence" value="ECO:0007669"/>
    <property type="project" value="UniProtKB-EC"/>
</dbReference>
<evidence type="ECO:0000256" key="1">
    <source>
        <dbReference type="ARBA" id="ARBA00001554"/>
    </source>
</evidence>
<organism evidence="5 6">
    <name type="scientific">Tepidiforma bonchosmolovskayae</name>
    <dbReference type="NCBI Taxonomy" id="2601677"/>
    <lineage>
        <taxon>Bacteria</taxon>
        <taxon>Bacillati</taxon>
        <taxon>Chloroflexota</taxon>
        <taxon>Tepidiformia</taxon>
        <taxon>Tepidiformales</taxon>
        <taxon>Tepidiformaceae</taxon>
        <taxon>Tepidiforma</taxon>
    </lineage>
</organism>
<keyword evidence="6" id="KW-1185">Reference proteome</keyword>
<dbReference type="InterPro" id="IPR036428">
    <property type="entry name" value="PCD_sf"/>
</dbReference>
<dbReference type="Pfam" id="PF01329">
    <property type="entry name" value="Pterin_4a"/>
    <property type="match status" value="1"/>
</dbReference>
<dbReference type="NCBIfam" id="NF002017">
    <property type="entry name" value="PRK00823.1-2"/>
    <property type="match status" value="1"/>
</dbReference>
<dbReference type="InterPro" id="IPR001533">
    <property type="entry name" value="Pterin_deHydtase"/>
</dbReference>
<dbReference type="RefSeq" id="WP_158067545.1">
    <property type="nucleotide sequence ID" value="NZ_CP042829.1"/>
</dbReference>
<keyword evidence="3 4" id="KW-0456">Lyase</keyword>
<dbReference type="HAMAP" id="MF_00434">
    <property type="entry name" value="Pterin_4_alpha"/>
    <property type="match status" value="1"/>
</dbReference>
<dbReference type="PANTHER" id="PTHR12599">
    <property type="entry name" value="PTERIN-4-ALPHA-CARBINOLAMINE DEHYDRATASE"/>
    <property type="match status" value="1"/>
</dbReference>
<dbReference type="Gene3D" id="3.30.1360.20">
    <property type="entry name" value="Transcriptional coactivator/pterin dehydratase"/>
    <property type="match status" value="1"/>
</dbReference>
<evidence type="ECO:0000256" key="2">
    <source>
        <dbReference type="ARBA" id="ARBA00006472"/>
    </source>
</evidence>
<dbReference type="EC" id="4.2.1.96" evidence="4"/>
<evidence type="ECO:0000313" key="5">
    <source>
        <dbReference type="EMBL" id="QFG03591.1"/>
    </source>
</evidence>
<comment type="catalytic activity">
    <reaction evidence="1 4">
        <text>(4aS,6R)-4a-hydroxy-L-erythro-5,6,7,8-tetrahydrobiopterin = (6R)-L-erythro-6,7-dihydrobiopterin + H2O</text>
        <dbReference type="Rhea" id="RHEA:11920"/>
        <dbReference type="ChEBI" id="CHEBI:15377"/>
        <dbReference type="ChEBI" id="CHEBI:15642"/>
        <dbReference type="ChEBI" id="CHEBI:43120"/>
        <dbReference type="EC" id="4.2.1.96"/>
    </reaction>
</comment>
<protein>
    <recommendedName>
        <fullName evidence="4">Putative pterin-4-alpha-carbinolamine dehydratase</fullName>
        <shortName evidence="4">PHS</shortName>
        <ecNumber evidence="4">4.2.1.96</ecNumber>
    </recommendedName>
    <alternativeName>
        <fullName evidence="4">4-alpha-hydroxy-tetrahydropterin dehydratase</fullName>
    </alternativeName>
    <alternativeName>
        <fullName evidence="4">Pterin carbinolamine dehydratase</fullName>
        <shortName evidence="4">PCD</shortName>
    </alternativeName>
</protein>
<sequence length="98" mass="10512">MAERLTEAAIAEWLAGLNGWSAEGTTAITKTFRLKDHVAAVGLVMQVAVAAEVMNHHPEVAWVYNRVTFRLSTHDAGGVTELDLALAKRIEELAGGQG</sequence>
<proteinExistence type="inferred from homology"/>
<dbReference type="PANTHER" id="PTHR12599:SF0">
    <property type="entry name" value="PTERIN-4-ALPHA-CARBINOLAMINE DEHYDRATASE"/>
    <property type="match status" value="1"/>
</dbReference>
<dbReference type="Proteomes" id="UP000326331">
    <property type="component" value="Chromosome"/>
</dbReference>
<accession>A0ABX6C567</accession>
<evidence type="ECO:0000256" key="4">
    <source>
        <dbReference type="HAMAP-Rule" id="MF_00434"/>
    </source>
</evidence>
<dbReference type="SUPFAM" id="SSF55248">
    <property type="entry name" value="PCD-like"/>
    <property type="match status" value="1"/>
</dbReference>
<dbReference type="EMBL" id="CP042829">
    <property type="protein sequence ID" value="QFG03591.1"/>
    <property type="molecule type" value="Genomic_DNA"/>
</dbReference>
<reference evidence="5 6" key="1">
    <citation type="submission" date="2019-10" db="EMBL/GenBank/DDBJ databases">
        <title>Thermopilla bonchosmolovskayae gen. nov., sp. nov., a moderately thermophilic Chloroflexi bacterium from a Chukotka hot spring (Arctic, Russia), representing a novel classis Thermopillaia, which include previously uncultivated lineage OLB14.</title>
        <authorList>
            <person name="Kochetkova T.V."/>
            <person name="Zayulina K.S."/>
            <person name="Zhigarkov V.S."/>
            <person name="Minaev N.V."/>
            <person name="Novikov A."/>
            <person name="Toshchakov S.V."/>
            <person name="Elcheninov A.G."/>
            <person name="Kublanov I.V."/>
        </authorList>
    </citation>
    <scope>NUCLEOTIDE SEQUENCE [LARGE SCALE GENOMIC DNA]</scope>
    <source>
        <strain evidence="5 6">3753O</strain>
    </source>
</reference>
<name>A0ABX6C567_9CHLR</name>
<comment type="similarity">
    <text evidence="2 4">Belongs to the pterin-4-alpha-carbinolamine dehydratase family.</text>
</comment>